<dbReference type="GO" id="GO:0008270">
    <property type="term" value="F:zinc ion binding"/>
    <property type="evidence" value="ECO:0007669"/>
    <property type="project" value="UniProtKB-KW"/>
</dbReference>
<dbReference type="Proteomes" id="UP000076761">
    <property type="component" value="Unassembled WGS sequence"/>
</dbReference>
<dbReference type="InParanoid" id="A0A165S162"/>
<accession>A0A165S162</accession>
<reference evidence="5 6" key="1">
    <citation type="journal article" date="2016" name="Mol. Biol. Evol.">
        <title>Comparative Genomics of Early-Diverging Mushroom-Forming Fungi Provides Insights into the Origins of Lignocellulose Decay Capabilities.</title>
        <authorList>
            <person name="Nagy L.G."/>
            <person name="Riley R."/>
            <person name="Tritt A."/>
            <person name="Adam C."/>
            <person name="Daum C."/>
            <person name="Floudas D."/>
            <person name="Sun H."/>
            <person name="Yadav J.S."/>
            <person name="Pangilinan J."/>
            <person name="Larsson K.H."/>
            <person name="Matsuura K."/>
            <person name="Barry K."/>
            <person name="Labutti K."/>
            <person name="Kuo R."/>
            <person name="Ohm R.A."/>
            <person name="Bhattacharya S.S."/>
            <person name="Shirouzu T."/>
            <person name="Yoshinaga Y."/>
            <person name="Martin F.M."/>
            <person name="Grigoriev I.V."/>
            <person name="Hibbett D.S."/>
        </authorList>
    </citation>
    <scope>NUCLEOTIDE SEQUENCE [LARGE SCALE GENOMIC DNA]</scope>
    <source>
        <strain evidence="5 6">HHB14362 ss-1</strain>
    </source>
</reference>
<evidence type="ECO:0000313" key="6">
    <source>
        <dbReference type="Proteomes" id="UP000076761"/>
    </source>
</evidence>
<dbReference type="GO" id="GO:0006397">
    <property type="term" value="P:mRNA processing"/>
    <property type="evidence" value="ECO:0007669"/>
    <property type="project" value="UniProtKB-KW"/>
</dbReference>
<dbReference type="GO" id="GO:0003676">
    <property type="term" value="F:nucleic acid binding"/>
    <property type="evidence" value="ECO:0007669"/>
    <property type="project" value="InterPro"/>
</dbReference>
<feature type="compositionally biased region" description="Basic and acidic residues" evidence="3">
    <location>
        <begin position="225"/>
        <end position="284"/>
    </location>
</feature>
<feature type="region of interest" description="Disordered" evidence="3">
    <location>
        <begin position="118"/>
        <end position="296"/>
    </location>
</feature>
<feature type="domain" description="CCHC-type" evidence="4">
    <location>
        <begin position="74"/>
        <end position="88"/>
    </location>
</feature>
<keyword evidence="2" id="KW-0863">Zinc-finger</keyword>
<evidence type="ECO:0000256" key="1">
    <source>
        <dbReference type="ARBA" id="ARBA00022664"/>
    </source>
</evidence>
<feature type="compositionally biased region" description="Basic and acidic residues" evidence="3">
    <location>
        <begin position="159"/>
        <end position="168"/>
    </location>
</feature>
<protein>
    <recommendedName>
        <fullName evidence="4">CCHC-type domain-containing protein</fullName>
    </recommendedName>
</protein>
<evidence type="ECO:0000313" key="5">
    <source>
        <dbReference type="EMBL" id="KZT24529.1"/>
    </source>
</evidence>
<dbReference type="EMBL" id="KV425577">
    <property type="protein sequence ID" value="KZT24529.1"/>
    <property type="molecule type" value="Genomic_DNA"/>
</dbReference>
<evidence type="ECO:0000256" key="3">
    <source>
        <dbReference type="SAM" id="MobiDB-lite"/>
    </source>
</evidence>
<evidence type="ECO:0000259" key="4">
    <source>
        <dbReference type="PROSITE" id="PS50158"/>
    </source>
</evidence>
<name>A0A165S162_9AGAM</name>
<proteinExistence type="predicted"/>
<keyword evidence="2" id="KW-0479">Metal-binding</keyword>
<dbReference type="OrthoDB" id="7608935at2759"/>
<gene>
    <name evidence="5" type="ORF">NEOLEDRAFT_1134919</name>
</gene>
<dbReference type="InterPro" id="IPR001878">
    <property type="entry name" value="Znf_CCHC"/>
</dbReference>
<keyword evidence="6" id="KW-1185">Reference proteome</keyword>
<dbReference type="Gene3D" id="4.10.60.10">
    <property type="entry name" value="Zinc finger, CCHC-type"/>
    <property type="match status" value="1"/>
</dbReference>
<organism evidence="5 6">
    <name type="scientific">Neolentinus lepideus HHB14362 ss-1</name>
    <dbReference type="NCBI Taxonomy" id="1314782"/>
    <lineage>
        <taxon>Eukaryota</taxon>
        <taxon>Fungi</taxon>
        <taxon>Dikarya</taxon>
        <taxon>Basidiomycota</taxon>
        <taxon>Agaricomycotina</taxon>
        <taxon>Agaricomycetes</taxon>
        <taxon>Gloeophyllales</taxon>
        <taxon>Gloeophyllaceae</taxon>
        <taxon>Neolentinus</taxon>
    </lineage>
</organism>
<feature type="compositionally biased region" description="Basic and acidic residues" evidence="3">
    <location>
        <begin position="192"/>
        <end position="201"/>
    </location>
</feature>
<dbReference type="SUPFAM" id="SSF57756">
    <property type="entry name" value="Retrovirus zinc finger-like domains"/>
    <property type="match status" value="1"/>
</dbReference>
<keyword evidence="1" id="KW-0507">mRNA processing</keyword>
<feature type="compositionally biased region" description="Basic and acidic residues" evidence="3">
    <location>
        <begin position="128"/>
        <end position="138"/>
    </location>
</feature>
<evidence type="ECO:0000256" key="2">
    <source>
        <dbReference type="PROSITE-ProRule" id="PRU00047"/>
    </source>
</evidence>
<dbReference type="PROSITE" id="PS50158">
    <property type="entry name" value="ZF_CCHC"/>
    <property type="match status" value="1"/>
</dbReference>
<dbReference type="STRING" id="1314782.A0A165S162"/>
<keyword evidence="2" id="KW-0862">Zinc</keyword>
<dbReference type="InterPro" id="IPR036875">
    <property type="entry name" value="Znf_CCHC_sf"/>
</dbReference>
<dbReference type="AlphaFoldDB" id="A0A165S162"/>
<sequence>MRFGATQNKRESLIFAFFASEMIVCAPQECPTLWRMYQYVSDVERETNLREREEKSTLSIGNGGEAYIATDEWCYNCGDSGHLGDECRYPPPPTDRPNEPSAFGSYNIMSGPFYNATVSSSKDKTRRPRDWESADHLGDGWGFNAPMNVGKQGRRKDRARMEQAAKDQEEGEDTDDWFNNPRNARNRGVPSRRNDRDDRGKMVTFGSMSTRDRKFEFDSALEPSRSWHPDDRNRGRPYDRDRHERAHEPLTIRGAARRDYDYSNGRDRGRSRRYSPEPRQERRGEHRPRYKGGYTY</sequence>